<feature type="signal peptide" evidence="1">
    <location>
        <begin position="1"/>
        <end position="22"/>
    </location>
</feature>
<dbReference type="RefSeq" id="WP_188436926.1">
    <property type="nucleotide sequence ID" value="NZ_BMCM01000004.1"/>
</dbReference>
<dbReference type="EMBL" id="BMCM01000004">
    <property type="protein sequence ID" value="GGD81217.1"/>
    <property type="molecule type" value="Genomic_DNA"/>
</dbReference>
<organism evidence="2 3">
    <name type="scientific">Microbacterium murale</name>
    <dbReference type="NCBI Taxonomy" id="1081040"/>
    <lineage>
        <taxon>Bacteria</taxon>
        <taxon>Bacillati</taxon>
        <taxon>Actinomycetota</taxon>
        <taxon>Actinomycetes</taxon>
        <taxon>Micrococcales</taxon>
        <taxon>Microbacteriaceae</taxon>
        <taxon>Microbacterium</taxon>
    </lineage>
</organism>
<name>A0ABQ1RU91_9MICO</name>
<proteinExistence type="predicted"/>
<keyword evidence="1" id="KW-0732">Signal</keyword>
<evidence type="ECO:0000313" key="3">
    <source>
        <dbReference type="Proteomes" id="UP000629365"/>
    </source>
</evidence>
<protein>
    <recommendedName>
        <fullName evidence="4">Lipoprotein</fullName>
    </recommendedName>
</protein>
<dbReference type="PROSITE" id="PS51257">
    <property type="entry name" value="PROKAR_LIPOPROTEIN"/>
    <property type="match status" value="1"/>
</dbReference>
<evidence type="ECO:0008006" key="4">
    <source>
        <dbReference type="Google" id="ProtNLM"/>
    </source>
</evidence>
<evidence type="ECO:0000256" key="1">
    <source>
        <dbReference type="SAM" id="SignalP"/>
    </source>
</evidence>
<dbReference type="Proteomes" id="UP000629365">
    <property type="component" value="Unassembled WGS sequence"/>
</dbReference>
<evidence type="ECO:0000313" key="2">
    <source>
        <dbReference type="EMBL" id="GGD81217.1"/>
    </source>
</evidence>
<feature type="chain" id="PRO_5045555286" description="Lipoprotein" evidence="1">
    <location>
        <begin position="23"/>
        <end position="132"/>
    </location>
</feature>
<comment type="caution">
    <text evidence="2">The sequence shown here is derived from an EMBL/GenBank/DDBJ whole genome shotgun (WGS) entry which is preliminary data.</text>
</comment>
<accession>A0ABQ1RU91</accession>
<sequence>MRRMLAVGMLVVALLCSTTGCAQTVCPAIGWNNTVQVDASAFGPDVFVQICMDAGCSAGPGEVPTASSDMGVPIQDGDGAFSLSMTAPEEATIRVYDAAGVLLYESDHDITWTHSTEPCGGPSISDEVVLSP</sequence>
<keyword evidence="3" id="KW-1185">Reference proteome</keyword>
<reference evidence="3" key="1">
    <citation type="journal article" date="2019" name="Int. J. Syst. Evol. Microbiol.">
        <title>The Global Catalogue of Microorganisms (GCM) 10K type strain sequencing project: providing services to taxonomists for standard genome sequencing and annotation.</title>
        <authorList>
            <consortium name="The Broad Institute Genomics Platform"/>
            <consortium name="The Broad Institute Genome Sequencing Center for Infectious Disease"/>
            <person name="Wu L."/>
            <person name="Ma J."/>
        </authorList>
    </citation>
    <scope>NUCLEOTIDE SEQUENCE [LARGE SCALE GENOMIC DNA]</scope>
    <source>
        <strain evidence="3">CCM 7640</strain>
    </source>
</reference>
<gene>
    <name evidence="2" type="ORF">GCM10007269_25030</name>
</gene>